<protein>
    <submittedName>
        <fullName evidence="1">Glycosyl transferase family 2</fullName>
    </submittedName>
</protein>
<dbReference type="CDD" id="cd00761">
    <property type="entry name" value="Glyco_tranf_GTA_type"/>
    <property type="match status" value="1"/>
</dbReference>
<dbReference type="InterPro" id="IPR029044">
    <property type="entry name" value="Nucleotide-diphossugar_trans"/>
</dbReference>
<gene>
    <name evidence="1" type="ORF">SAMN05216227_101770</name>
</gene>
<organism evidence="1 2">
    <name type="scientific">Pseudorhodobacter antarcticus</name>
    <dbReference type="NCBI Taxonomy" id="1077947"/>
    <lineage>
        <taxon>Bacteria</taxon>
        <taxon>Pseudomonadati</taxon>
        <taxon>Pseudomonadota</taxon>
        <taxon>Alphaproteobacteria</taxon>
        <taxon>Rhodobacterales</taxon>
        <taxon>Paracoccaceae</taxon>
        <taxon>Pseudorhodobacter</taxon>
    </lineage>
</organism>
<keyword evidence="2" id="KW-1185">Reference proteome</keyword>
<name>A0A1H8HMI6_9RHOB</name>
<dbReference type="Proteomes" id="UP000183002">
    <property type="component" value="Unassembled WGS sequence"/>
</dbReference>
<accession>A0A1H8HMI6</accession>
<evidence type="ECO:0000313" key="2">
    <source>
        <dbReference type="Proteomes" id="UP000183002"/>
    </source>
</evidence>
<dbReference type="Pfam" id="PF13704">
    <property type="entry name" value="Glyco_tranf_2_4"/>
    <property type="match status" value="1"/>
</dbReference>
<dbReference type="AlphaFoldDB" id="A0A1H8HMI6"/>
<dbReference type="SUPFAM" id="SSF53448">
    <property type="entry name" value="Nucleotide-diphospho-sugar transferases"/>
    <property type="match status" value="1"/>
</dbReference>
<sequence>MFQRIFNGISRRARAIATRVRVARGMVVLHGPARVTLRDDEVAVIALVKDAAYFMPAFLAHHQRLGVRHIVLIDNGSTDATVAIAQGFADVTVLRNTLPAKQYEIALRVAGARVVQGGWLLFADADELFEAPLGAPLPQLTAYLNQREFTAMVTQMLDLFAPAPYAQTKGWDYATVIARADRYSLGQMETLPYHEQTRIDFSWFLDANHGEVALKRGGLRAEVFGEACFLSKHSLVRNIAGVAVMVHPHCASGVRVADVTGLLRHYKLAGDYLARDAASVAAGTWDHAEDAKRLAAAVGGDAFVITPAQSQVYAGPGLLVDQGFLEASDAYRAFIT</sequence>
<evidence type="ECO:0000313" key="1">
    <source>
        <dbReference type="EMBL" id="SEN57442.1"/>
    </source>
</evidence>
<reference evidence="1 2" key="1">
    <citation type="submission" date="2016-10" db="EMBL/GenBank/DDBJ databases">
        <authorList>
            <person name="de Groot N.N."/>
        </authorList>
    </citation>
    <scope>NUCLEOTIDE SEQUENCE [LARGE SCALE GENOMIC DNA]</scope>
    <source>
        <strain evidence="1 2">CGMCC 1.10836</strain>
    </source>
</reference>
<dbReference type="RefSeq" id="WP_175469279.1">
    <property type="nucleotide sequence ID" value="NZ_FOCO01000017.1"/>
</dbReference>
<dbReference type="STRING" id="1077947.SAMN05216227_101770"/>
<dbReference type="EMBL" id="FOCO01000017">
    <property type="protein sequence ID" value="SEN57442.1"/>
    <property type="molecule type" value="Genomic_DNA"/>
</dbReference>
<dbReference type="Gene3D" id="3.90.550.10">
    <property type="entry name" value="Spore Coat Polysaccharide Biosynthesis Protein SpsA, Chain A"/>
    <property type="match status" value="1"/>
</dbReference>
<keyword evidence="1" id="KW-0808">Transferase</keyword>
<dbReference type="GO" id="GO:0016740">
    <property type="term" value="F:transferase activity"/>
    <property type="evidence" value="ECO:0007669"/>
    <property type="project" value="UniProtKB-KW"/>
</dbReference>
<proteinExistence type="predicted"/>